<dbReference type="RefSeq" id="WP_313868505.1">
    <property type="nucleotide sequence ID" value="NZ_CP132507.1"/>
</dbReference>
<proteinExistence type="predicted"/>
<dbReference type="Gene3D" id="3.40.50.1820">
    <property type="entry name" value="alpha/beta hydrolase"/>
    <property type="match status" value="1"/>
</dbReference>
<dbReference type="InterPro" id="IPR029058">
    <property type="entry name" value="AB_hydrolase_fold"/>
</dbReference>
<dbReference type="PANTHER" id="PTHR48081">
    <property type="entry name" value="AB HYDROLASE SUPERFAMILY PROTEIN C4A8.06C"/>
    <property type="match status" value="1"/>
</dbReference>
<evidence type="ECO:0000256" key="1">
    <source>
        <dbReference type="ARBA" id="ARBA00022801"/>
    </source>
</evidence>
<evidence type="ECO:0000313" key="3">
    <source>
        <dbReference type="EMBL" id="WNO05769.1"/>
    </source>
</evidence>
<dbReference type="GO" id="GO:0016787">
    <property type="term" value="F:hydrolase activity"/>
    <property type="evidence" value="ECO:0007669"/>
    <property type="project" value="UniProtKB-KW"/>
</dbReference>
<dbReference type="InterPro" id="IPR050300">
    <property type="entry name" value="GDXG_lipolytic_enzyme"/>
</dbReference>
<dbReference type="PANTHER" id="PTHR48081:SF33">
    <property type="entry name" value="KYNURENINE FORMAMIDASE"/>
    <property type="match status" value="1"/>
</dbReference>
<reference evidence="3 4" key="1">
    <citation type="submission" date="2023-08" db="EMBL/GenBank/DDBJ databases">
        <title>Rhodoferax potami sp. nov. and Rhodoferax mekongensis sp. nov., isolated from the Mekong River in Thailand.</title>
        <authorList>
            <person name="Kitikhun S."/>
            <person name="Charoenyingcharoen P."/>
            <person name="Siriarchawattana P."/>
            <person name="Likhitrattanapisal S."/>
            <person name="Nilsakha T."/>
            <person name="Chanpet A."/>
            <person name="Rattanawaree P."/>
            <person name="Ingsriswang S."/>
        </authorList>
    </citation>
    <scope>NUCLEOTIDE SEQUENCE [LARGE SCALE GENOMIC DNA]</scope>
    <source>
        <strain evidence="3 4">TBRC 17307</strain>
    </source>
</reference>
<dbReference type="SUPFAM" id="SSF53474">
    <property type="entry name" value="alpha/beta-Hydrolases"/>
    <property type="match status" value="1"/>
</dbReference>
<keyword evidence="1 3" id="KW-0378">Hydrolase</keyword>
<dbReference type="InterPro" id="IPR013094">
    <property type="entry name" value="AB_hydrolase_3"/>
</dbReference>
<dbReference type="Pfam" id="PF07859">
    <property type="entry name" value="Abhydrolase_3"/>
    <property type="match status" value="1"/>
</dbReference>
<keyword evidence="4" id="KW-1185">Reference proteome</keyword>
<accession>A0ABZ0B247</accession>
<feature type="domain" description="Alpha/beta hydrolase fold-3" evidence="2">
    <location>
        <begin position="74"/>
        <end position="188"/>
    </location>
</feature>
<protein>
    <submittedName>
        <fullName evidence="3">Alpha/beta hydrolase</fullName>
    </submittedName>
</protein>
<name>A0ABZ0B247_9BURK</name>
<evidence type="ECO:0000313" key="4">
    <source>
        <dbReference type="Proteomes" id="UP001302257"/>
    </source>
</evidence>
<dbReference type="EMBL" id="CP132507">
    <property type="protein sequence ID" value="WNO05769.1"/>
    <property type="molecule type" value="Genomic_DNA"/>
</dbReference>
<evidence type="ECO:0000259" key="2">
    <source>
        <dbReference type="Pfam" id="PF07859"/>
    </source>
</evidence>
<gene>
    <name evidence="3" type="ORF">RAN89_04875</name>
</gene>
<sequence>MPKLYRDFDTQAQIDAQYNPSIALPDPAAPGKHFAAQAEKARSTLKHHAGIPFGPTVHETLDIFPADVPNAPVFVFIHGGYWRAFQSKDFHGVALGLHASGITTVVVNYALAPFVTIDEITRQVRSAMAWTLRNIQNYGGDPTRVGVGGHSAGGHLGAMCLQTAWDTDYGLPRDPLKAGLLFSGLYELEPLRYSYLQPMIQLDDGIIRRQSPTPNLRACPTPTWVIWGGAESGEFARQSTGYRDAAVALGNPVELSAIDGADHFTVIHGLEDANSPVCRWLHQKLTT</sequence>
<organism evidence="3 4">
    <name type="scientific">Rhodoferax mekongensis</name>
    <dbReference type="NCBI Taxonomy" id="3068341"/>
    <lineage>
        <taxon>Bacteria</taxon>
        <taxon>Pseudomonadati</taxon>
        <taxon>Pseudomonadota</taxon>
        <taxon>Betaproteobacteria</taxon>
        <taxon>Burkholderiales</taxon>
        <taxon>Comamonadaceae</taxon>
        <taxon>Rhodoferax</taxon>
    </lineage>
</organism>
<dbReference type="Proteomes" id="UP001302257">
    <property type="component" value="Chromosome"/>
</dbReference>